<proteinExistence type="predicted"/>
<dbReference type="PANTHER" id="PTHR43044">
    <property type="match status" value="1"/>
</dbReference>
<feature type="transmembrane region" description="Helical" evidence="1">
    <location>
        <begin position="208"/>
        <end position="228"/>
    </location>
</feature>
<sequence length="436" mass="49511">MAHETHGASHAKALPADLSAPSFVDGWRSRALVVGAIAAIAAVILAFLGQAQDQLGWDHVYRAWILGMLLTFGWTVGGLALLMVQYCSGGKWGLLLRRPLEAATRTLPLIFGYWVVSALFMKRLYLWAQYTNPNDTAAALKSGLISEIQAHCLDFKRPMLNPVTYIAVMLLCFAIWGLYTWRLNALGLKRDTESLDTTPYWIKKLENVSGPGIVVYSLTMTAAVIYWVMSMDVTWFSSVYGLLFLVGQGYSVLALSILTSISLSKAEPFKTILRTTEQHDLGKFTFAFVMLNIYLGFAQFLIIWSGNLPEEIPWYLDRIRGHWGIIITLDFIFHWLIPFSLLLSRDIKRNKKRMVRVCQWMIFAKAFDLFWLIEPNFKDAARNLHFSWGILEYIAVPVAMVSVWIAYYSHNLKTRALVQTNDPHVAEILEPEHVHA</sequence>
<protein>
    <recommendedName>
        <fullName evidence="3">Quinol:cytochrome c oxidoreductase quinone-binding subunit 2</fullName>
    </recommendedName>
</protein>
<keyword evidence="1" id="KW-0472">Membrane</keyword>
<dbReference type="RefSeq" id="WP_348264962.1">
    <property type="nucleotide sequence ID" value="NZ_CP121196.1"/>
</dbReference>
<feature type="transmembrane region" description="Helical" evidence="1">
    <location>
        <begin position="284"/>
        <end position="303"/>
    </location>
</feature>
<reference evidence="2" key="1">
    <citation type="submission" date="2023-03" db="EMBL/GenBank/DDBJ databases">
        <title>Edaphobacter sp.</title>
        <authorList>
            <person name="Huber K.J."/>
            <person name="Papendorf J."/>
            <person name="Pilke C."/>
            <person name="Bunk B."/>
            <person name="Sproeer C."/>
            <person name="Pester M."/>
        </authorList>
    </citation>
    <scope>NUCLEOTIDE SEQUENCE</scope>
    <source>
        <strain evidence="2">DSM 110680</strain>
    </source>
</reference>
<keyword evidence="1" id="KW-1133">Transmembrane helix</keyword>
<dbReference type="EMBL" id="CP121196">
    <property type="protein sequence ID" value="XBH19741.1"/>
    <property type="molecule type" value="Genomic_DNA"/>
</dbReference>
<evidence type="ECO:0000256" key="1">
    <source>
        <dbReference type="SAM" id="Phobius"/>
    </source>
</evidence>
<feature type="transmembrane region" description="Helical" evidence="1">
    <location>
        <begin position="31"/>
        <end position="51"/>
    </location>
</feature>
<gene>
    <name evidence="2" type="ORF">P8935_10590</name>
</gene>
<feature type="transmembrane region" description="Helical" evidence="1">
    <location>
        <begin position="163"/>
        <end position="181"/>
    </location>
</feature>
<feature type="transmembrane region" description="Helical" evidence="1">
    <location>
        <begin position="240"/>
        <end position="263"/>
    </location>
</feature>
<organism evidence="2">
    <name type="scientific">Telmatobacter sp. DSM 110680</name>
    <dbReference type="NCBI Taxonomy" id="3036704"/>
    <lineage>
        <taxon>Bacteria</taxon>
        <taxon>Pseudomonadati</taxon>
        <taxon>Acidobacteriota</taxon>
        <taxon>Terriglobia</taxon>
        <taxon>Terriglobales</taxon>
        <taxon>Acidobacteriaceae</taxon>
        <taxon>Telmatobacter</taxon>
    </lineage>
</organism>
<feature type="transmembrane region" description="Helical" evidence="1">
    <location>
        <begin position="63"/>
        <end position="86"/>
    </location>
</feature>
<keyword evidence="1" id="KW-0812">Transmembrane</keyword>
<dbReference type="AlphaFoldDB" id="A0AAU7DSM8"/>
<dbReference type="PANTHER" id="PTHR43044:SF1">
    <property type="entry name" value="QUINOL:CYTOCHROME C OXIDOREDUCTASE QUINONE-BINDING SUBUNIT 2"/>
    <property type="match status" value="1"/>
</dbReference>
<feature type="transmembrane region" description="Helical" evidence="1">
    <location>
        <begin position="385"/>
        <end position="407"/>
    </location>
</feature>
<accession>A0AAU7DSM8</accession>
<evidence type="ECO:0000313" key="2">
    <source>
        <dbReference type="EMBL" id="XBH19741.1"/>
    </source>
</evidence>
<feature type="transmembrane region" description="Helical" evidence="1">
    <location>
        <begin position="323"/>
        <end position="343"/>
    </location>
</feature>
<feature type="transmembrane region" description="Helical" evidence="1">
    <location>
        <begin position="107"/>
        <end position="125"/>
    </location>
</feature>
<evidence type="ECO:0008006" key="3">
    <source>
        <dbReference type="Google" id="ProtNLM"/>
    </source>
</evidence>
<name>A0AAU7DSM8_9BACT</name>